<name>A0AAV2ACS6_9ARAC</name>
<gene>
    <name evidence="1" type="ORF">LARSCL_LOCUS11427</name>
</gene>
<proteinExistence type="predicted"/>
<evidence type="ECO:0000313" key="2">
    <source>
        <dbReference type="Proteomes" id="UP001497382"/>
    </source>
</evidence>
<sequence length="113" mass="12890">MCECDKPERFGDCYEELTEKTQKWLVDQLNSCELVVIEYGQITEGMKKVCTLENNQFKPCFDEANSKLMKHYKEVATGMHGPEESPAFEKARKCIEAIVSFCESTPDMCMSVG</sequence>
<dbReference type="Proteomes" id="UP001497382">
    <property type="component" value="Unassembled WGS sequence"/>
</dbReference>
<protein>
    <submittedName>
        <fullName evidence="1">Uncharacterized protein</fullName>
    </submittedName>
</protein>
<organism evidence="1 2">
    <name type="scientific">Larinioides sclopetarius</name>
    <dbReference type="NCBI Taxonomy" id="280406"/>
    <lineage>
        <taxon>Eukaryota</taxon>
        <taxon>Metazoa</taxon>
        <taxon>Ecdysozoa</taxon>
        <taxon>Arthropoda</taxon>
        <taxon>Chelicerata</taxon>
        <taxon>Arachnida</taxon>
        <taxon>Araneae</taxon>
        <taxon>Araneomorphae</taxon>
        <taxon>Entelegynae</taxon>
        <taxon>Araneoidea</taxon>
        <taxon>Araneidae</taxon>
        <taxon>Larinioides</taxon>
    </lineage>
</organism>
<comment type="caution">
    <text evidence="1">The sequence shown here is derived from an EMBL/GenBank/DDBJ whole genome shotgun (WGS) entry which is preliminary data.</text>
</comment>
<evidence type="ECO:0000313" key="1">
    <source>
        <dbReference type="EMBL" id="CAL1281189.1"/>
    </source>
</evidence>
<keyword evidence="2" id="KW-1185">Reference proteome</keyword>
<accession>A0AAV2ACS6</accession>
<dbReference type="AlphaFoldDB" id="A0AAV2ACS6"/>
<dbReference type="EMBL" id="CAXIEN010000141">
    <property type="protein sequence ID" value="CAL1281189.1"/>
    <property type="molecule type" value="Genomic_DNA"/>
</dbReference>
<reference evidence="1 2" key="1">
    <citation type="submission" date="2024-04" db="EMBL/GenBank/DDBJ databases">
        <authorList>
            <person name="Rising A."/>
            <person name="Reimegard J."/>
            <person name="Sonavane S."/>
            <person name="Akerstrom W."/>
            <person name="Nylinder S."/>
            <person name="Hedman E."/>
            <person name="Kallberg Y."/>
        </authorList>
    </citation>
    <scope>NUCLEOTIDE SEQUENCE [LARGE SCALE GENOMIC DNA]</scope>
</reference>